<evidence type="ECO:0000313" key="2">
    <source>
        <dbReference type="Proteomes" id="UP000005801"/>
    </source>
</evidence>
<dbReference type="AlphaFoldDB" id="A6GE30"/>
<organism evidence="1 2">
    <name type="scientific">Plesiocystis pacifica SIR-1</name>
    <dbReference type="NCBI Taxonomy" id="391625"/>
    <lineage>
        <taxon>Bacteria</taxon>
        <taxon>Pseudomonadati</taxon>
        <taxon>Myxococcota</taxon>
        <taxon>Polyangia</taxon>
        <taxon>Nannocystales</taxon>
        <taxon>Nannocystaceae</taxon>
        <taxon>Plesiocystis</taxon>
    </lineage>
</organism>
<proteinExistence type="predicted"/>
<comment type="caution">
    <text evidence="1">The sequence shown here is derived from an EMBL/GenBank/DDBJ whole genome shotgun (WGS) entry which is preliminary data.</text>
</comment>
<gene>
    <name evidence="1" type="ORF">PPSIR1_08277</name>
</gene>
<reference evidence="1 2" key="1">
    <citation type="submission" date="2007-06" db="EMBL/GenBank/DDBJ databases">
        <authorList>
            <person name="Shimkets L."/>
            <person name="Ferriera S."/>
            <person name="Johnson J."/>
            <person name="Kravitz S."/>
            <person name="Beeson K."/>
            <person name="Sutton G."/>
            <person name="Rogers Y.-H."/>
            <person name="Friedman R."/>
            <person name="Frazier M."/>
            <person name="Venter J.C."/>
        </authorList>
    </citation>
    <scope>NUCLEOTIDE SEQUENCE [LARGE SCALE GENOMIC DNA]</scope>
    <source>
        <strain evidence="1 2">SIR-1</strain>
    </source>
</reference>
<evidence type="ECO:0000313" key="1">
    <source>
        <dbReference type="EMBL" id="EDM75896.1"/>
    </source>
</evidence>
<name>A6GE30_9BACT</name>
<dbReference type="Proteomes" id="UP000005801">
    <property type="component" value="Unassembled WGS sequence"/>
</dbReference>
<sequence length="26" mass="2699">MPRVAPSRVIALSKGMEVALSEGGRS</sequence>
<dbReference type="EMBL" id="ABCS01000078">
    <property type="protein sequence ID" value="EDM75896.1"/>
    <property type="molecule type" value="Genomic_DNA"/>
</dbReference>
<protein>
    <submittedName>
        <fullName evidence="1">Uncharacterized protein</fullName>
    </submittedName>
</protein>
<dbReference type="STRING" id="391625.PPSIR1_08277"/>
<accession>A6GE30</accession>
<keyword evidence="2" id="KW-1185">Reference proteome</keyword>